<evidence type="ECO:0000259" key="2">
    <source>
        <dbReference type="Pfam" id="PF13421"/>
    </source>
</evidence>
<feature type="domain" description="SHOCT" evidence="1">
    <location>
        <begin position="325"/>
        <end position="351"/>
    </location>
</feature>
<dbReference type="Gene3D" id="3.30.479.30">
    <property type="entry name" value="Band 7 domain"/>
    <property type="match status" value="1"/>
</dbReference>
<evidence type="ECO:0000259" key="1">
    <source>
        <dbReference type="Pfam" id="PF09851"/>
    </source>
</evidence>
<sequence length="356" mass="38454">MSLGSFIRKQFIDVLQWTEDTDGVLAWRYPMEDQEIQYGGQLTVRETQVAIFVNEGKVADVFQPGLYKLETRTLPVLTYLKNWDKFFQSPFKSDVYFFSTRLQLGRRWGTAQPVTIRDREFGFVQLRAFGIYSYRIVDAAAFHREVSGTRAQYTVDDLEQQLRNLVVTAMSTTFGSADVPFVDMAANQTLLSQRVAEALVPVFTRYGLALDAFAVESVSLPAELQKALDLRIGAGMAGDLGRATQYQTAQAIPLAAQNPGGIAGVGAGLAAGAVIGQAMAGQIAGAAHAAQAAPPAPVAAPVAAAQPAAPTAPAASTEGTDYVQRLEQLKALLDKGLVTEEDYSRAKAEILAKLTR</sequence>
<dbReference type="CDD" id="cd03408">
    <property type="entry name" value="SPFH_like_u1"/>
    <property type="match status" value="1"/>
</dbReference>
<dbReference type="KEGG" id="bam:Bamb_4271"/>
<dbReference type="InterPro" id="IPR036013">
    <property type="entry name" value="Band_7/SPFH_dom_sf"/>
</dbReference>
<feature type="domain" description="SPFH" evidence="2">
    <location>
        <begin position="26"/>
        <end position="231"/>
    </location>
</feature>
<dbReference type="RefSeq" id="WP_011659257.1">
    <property type="nucleotide sequence ID" value="NC_008391.1"/>
</dbReference>
<dbReference type="PANTHER" id="PTHR37826:SF2">
    <property type="entry name" value="ZINC-RIBBON DOMAIN-CONTAINING PROTEIN"/>
    <property type="match status" value="1"/>
</dbReference>
<dbReference type="SUPFAM" id="SSF117892">
    <property type="entry name" value="Band 7/SPFH domain"/>
    <property type="match status" value="1"/>
</dbReference>
<dbReference type="GeneID" id="93087236"/>
<dbReference type="Pfam" id="PF09851">
    <property type="entry name" value="SHOCT"/>
    <property type="match status" value="1"/>
</dbReference>
<dbReference type="Pfam" id="PF13421">
    <property type="entry name" value="Band_7_1"/>
    <property type="match status" value="1"/>
</dbReference>
<dbReference type="AlphaFoldDB" id="Q0B7P9"/>
<protein>
    <submittedName>
        <fullName evidence="3">Virion core protein</fullName>
    </submittedName>
</protein>
<accession>Q0B7P9</accession>
<gene>
    <name evidence="3" type="ordered locus">Bamb_4271</name>
</gene>
<name>Q0B7P9_BURCM</name>
<keyword evidence="4" id="KW-1185">Reference proteome</keyword>
<dbReference type="InterPro" id="IPR018649">
    <property type="entry name" value="SHOCT"/>
</dbReference>
<dbReference type="PATRIC" id="fig|339670.21.peg.4573"/>
<evidence type="ECO:0000313" key="4">
    <source>
        <dbReference type="Proteomes" id="UP000000662"/>
    </source>
</evidence>
<proteinExistence type="predicted"/>
<dbReference type="Proteomes" id="UP000000662">
    <property type="component" value="Chromosome 2"/>
</dbReference>
<dbReference type="eggNOG" id="COG4260">
    <property type="taxonomic scope" value="Bacteria"/>
</dbReference>
<organism evidence="3 4">
    <name type="scientific">Burkholderia ambifaria (strain ATCC BAA-244 / DSM 16087 / CCUG 44356 / LMG 19182 / AMMD)</name>
    <name type="common">Burkholderia cepacia (strain AMMD)</name>
    <dbReference type="NCBI Taxonomy" id="339670"/>
    <lineage>
        <taxon>Bacteria</taxon>
        <taxon>Pseudomonadati</taxon>
        <taxon>Pseudomonadota</taxon>
        <taxon>Betaproteobacteria</taxon>
        <taxon>Burkholderiales</taxon>
        <taxon>Burkholderiaceae</taxon>
        <taxon>Burkholderia</taxon>
        <taxon>Burkholderia cepacia complex</taxon>
    </lineage>
</organism>
<reference evidence="3" key="1">
    <citation type="submission" date="2006-08" db="EMBL/GenBank/DDBJ databases">
        <title>Complete sequence of Chromosome 2 of Burkholderia cepacia AMMD.</title>
        <authorList>
            <consortium name="US DOE Joint Genome Institute"/>
            <person name="Copeland A."/>
            <person name="Lucas S."/>
            <person name="Lapidus A."/>
            <person name="Barry K."/>
            <person name="Detter J.C."/>
            <person name="Glavina del Rio T."/>
            <person name="Hammon N."/>
            <person name="Israni S."/>
            <person name="Pitluck S."/>
            <person name="Bruce D."/>
            <person name="Chain P."/>
            <person name="Malfatti S."/>
            <person name="Shin M."/>
            <person name="Vergez L."/>
            <person name="Schmutz J."/>
            <person name="Larimer F."/>
            <person name="Land M."/>
            <person name="Hauser L."/>
            <person name="Kyrpides N."/>
            <person name="Kim E."/>
            <person name="Parke J."/>
            <person name="Coenye T."/>
            <person name="Konstantinidis K."/>
            <person name="Ramette A."/>
            <person name="Tiedje J."/>
            <person name="Richardson P."/>
        </authorList>
    </citation>
    <scope>NUCLEOTIDE SEQUENCE</scope>
    <source>
        <strain evidence="3">AMMD</strain>
    </source>
</reference>
<dbReference type="EMBL" id="CP000441">
    <property type="protein sequence ID" value="ABI89824.1"/>
    <property type="molecule type" value="Genomic_DNA"/>
</dbReference>
<evidence type="ECO:0000313" key="3">
    <source>
        <dbReference type="EMBL" id="ABI89824.1"/>
    </source>
</evidence>
<dbReference type="PANTHER" id="PTHR37826">
    <property type="entry name" value="FLOTILLIN BAND_7_5 DOMAIN PROTEIN"/>
    <property type="match status" value="1"/>
</dbReference>
<dbReference type="InterPro" id="IPR033880">
    <property type="entry name" value="SPFH_YdjI"/>
</dbReference>